<sequence length="56" mass="5821">MRKTALADLADLAGCRPVGAYAVLESAEYPTELAGVTESEGFARRHGLSAIRLSAG</sequence>
<organism evidence="1 2">
    <name type="scientific">Gordonia westfalica</name>
    <dbReference type="NCBI Taxonomy" id="158898"/>
    <lineage>
        <taxon>Bacteria</taxon>
        <taxon>Bacillati</taxon>
        <taxon>Actinomycetota</taxon>
        <taxon>Actinomycetes</taxon>
        <taxon>Mycobacteriales</taxon>
        <taxon>Gordoniaceae</taxon>
        <taxon>Gordonia</taxon>
    </lineage>
</organism>
<reference evidence="1 2" key="1">
    <citation type="submission" date="2023-08" db="EMBL/GenBank/DDBJ databases">
        <title>Bioegradation of LLDPE and BLDPE plastic by marine bacteria from coast plastic debris.</title>
        <authorList>
            <person name="Rong Z."/>
        </authorList>
    </citation>
    <scope>NUCLEOTIDE SEQUENCE [LARGE SCALE GENOMIC DNA]</scope>
    <source>
        <strain evidence="1 2">Z-2</strain>
    </source>
</reference>
<dbReference type="EMBL" id="JAVLUS010000001">
    <property type="protein sequence ID" value="MDS1112308.1"/>
    <property type="molecule type" value="Genomic_DNA"/>
</dbReference>
<comment type="caution">
    <text evidence="1">The sequence shown here is derived from an EMBL/GenBank/DDBJ whole genome shotgun (WGS) entry which is preliminary data.</text>
</comment>
<gene>
    <name evidence="1" type="ORF">RD149_00840</name>
</gene>
<keyword evidence="2" id="KW-1185">Reference proteome</keyword>
<evidence type="ECO:0000313" key="1">
    <source>
        <dbReference type="EMBL" id="MDS1112308.1"/>
    </source>
</evidence>
<dbReference type="RefSeq" id="WP_310948966.1">
    <property type="nucleotide sequence ID" value="NZ_JAVLUS010000001.1"/>
</dbReference>
<evidence type="ECO:0000313" key="2">
    <source>
        <dbReference type="Proteomes" id="UP001265083"/>
    </source>
</evidence>
<protein>
    <submittedName>
        <fullName evidence="1">Uncharacterized protein</fullName>
    </submittedName>
</protein>
<proteinExistence type="predicted"/>
<name>A0ABU2GLF7_9ACTN</name>
<dbReference type="Proteomes" id="UP001265083">
    <property type="component" value="Unassembled WGS sequence"/>
</dbReference>
<accession>A0ABU2GLF7</accession>